<reference evidence="2 3" key="1">
    <citation type="submission" date="2020-03" db="EMBL/GenBank/DDBJ databases">
        <title>Whole genome shotgun sequence of Phytohabitans houttuyneae NBRC 108639.</title>
        <authorList>
            <person name="Komaki H."/>
            <person name="Tamura T."/>
        </authorList>
    </citation>
    <scope>NUCLEOTIDE SEQUENCE [LARGE SCALE GENOMIC DNA]</scope>
    <source>
        <strain evidence="2 3">NBRC 108639</strain>
    </source>
</reference>
<gene>
    <name evidence="2" type="ORF">Phou_022080</name>
</gene>
<dbReference type="EMBL" id="BLPF01000001">
    <property type="protein sequence ID" value="GFJ78028.1"/>
    <property type="molecule type" value="Genomic_DNA"/>
</dbReference>
<evidence type="ECO:0000313" key="3">
    <source>
        <dbReference type="Proteomes" id="UP000482800"/>
    </source>
</evidence>
<name>A0A6V8K6U5_9ACTN</name>
<dbReference type="RefSeq" id="WP_173055769.1">
    <property type="nucleotide sequence ID" value="NZ_BAABGO010000006.1"/>
</dbReference>
<reference evidence="2 3" key="2">
    <citation type="submission" date="2020-03" db="EMBL/GenBank/DDBJ databases">
        <authorList>
            <person name="Ichikawa N."/>
            <person name="Kimura A."/>
            <person name="Kitahashi Y."/>
            <person name="Uohara A."/>
        </authorList>
    </citation>
    <scope>NUCLEOTIDE SEQUENCE [LARGE SCALE GENOMIC DNA]</scope>
    <source>
        <strain evidence="2 3">NBRC 108639</strain>
    </source>
</reference>
<organism evidence="2 3">
    <name type="scientific">Phytohabitans houttuyneae</name>
    <dbReference type="NCBI Taxonomy" id="1076126"/>
    <lineage>
        <taxon>Bacteria</taxon>
        <taxon>Bacillati</taxon>
        <taxon>Actinomycetota</taxon>
        <taxon>Actinomycetes</taxon>
        <taxon>Micromonosporales</taxon>
        <taxon>Micromonosporaceae</taxon>
    </lineage>
</organism>
<dbReference type="InterPro" id="IPR014982">
    <property type="entry name" value="GSCFA"/>
</dbReference>
<proteinExistence type="predicted"/>
<protein>
    <recommendedName>
        <fullName evidence="1">GSCFA domain-containing protein</fullName>
    </recommendedName>
</protein>
<comment type="caution">
    <text evidence="2">The sequence shown here is derived from an EMBL/GenBank/DDBJ whole genome shotgun (WGS) entry which is preliminary data.</text>
</comment>
<feature type="domain" description="GSCFA" evidence="1">
    <location>
        <begin position="59"/>
        <end position="324"/>
    </location>
</feature>
<keyword evidence="3" id="KW-1185">Reference proteome</keyword>
<dbReference type="Pfam" id="PF08885">
    <property type="entry name" value="GSCFA"/>
    <property type="match status" value="1"/>
</dbReference>
<accession>A0A6V8K6U5</accession>
<evidence type="ECO:0000313" key="2">
    <source>
        <dbReference type="EMBL" id="GFJ78028.1"/>
    </source>
</evidence>
<evidence type="ECO:0000259" key="1">
    <source>
        <dbReference type="Pfam" id="PF08885"/>
    </source>
</evidence>
<sequence length="332" mass="37297">MALLRLTADDAFRRLAENPAAYWYDDEPYPHPPAGVRLRERIPRLTIPADFHLRRDDPVFCIGSCFARNIEYALDAGGYPVLSLGREFAGERMPDGEVGRPDHVTNKYHTHSMVQAIEWALDPAAQFPDAGLVRLDGGLVVDPHAHHALELVDLDGTLRRRRQHDTLTARIARARVVVVTLGLVEVWRDQLTGYYLNGAPTAQMRELHPDRYQFEVTDYGENLRNLERIYELLHPAGGTGGPDIVVTVSPVTMRCTFTGRDVIVANTYSKAVLRAVAEAWAFRHPDVHYFPSYELVTGADPEFSRLPDGSHVTRAMVDTVVQVFTETYLRGA</sequence>
<dbReference type="Proteomes" id="UP000482800">
    <property type="component" value="Unassembled WGS sequence"/>
</dbReference>
<dbReference type="AlphaFoldDB" id="A0A6V8K6U5"/>